<protein>
    <submittedName>
        <fullName evidence="2">Uncharacterized protein</fullName>
    </submittedName>
</protein>
<organism evidence="2 3">
    <name type="scientific">Rhodofomes roseus</name>
    <dbReference type="NCBI Taxonomy" id="34475"/>
    <lineage>
        <taxon>Eukaryota</taxon>
        <taxon>Fungi</taxon>
        <taxon>Dikarya</taxon>
        <taxon>Basidiomycota</taxon>
        <taxon>Agaricomycotina</taxon>
        <taxon>Agaricomycetes</taxon>
        <taxon>Polyporales</taxon>
        <taxon>Rhodofomes</taxon>
    </lineage>
</organism>
<dbReference type="Proteomes" id="UP000298390">
    <property type="component" value="Unassembled WGS sequence"/>
</dbReference>
<feature type="region of interest" description="Disordered" evidence="1">
    <location>
        <begin position="661"/>
        <end position="691"/>
    </location>
</feature>
<evidence type="ECO:0000313" key="2">
    <source>
        <dbReference type="EMBL" id="TFY60373.1"/>
    </source>
</evidence>
<evidence type="ECO:0000313" key="3">
    <source>
        <dbReference type="Proteomes" id="UP000298390"/>
    </source>
</evidence>
<feature type="region of interest" description="Disordered" evidence="1">
    <location>
        <begin position="533"/>
        <end position="585"/>
    </location>
</feature>
<dbReference type="EMBL" id="SEKV01000257">
    <property type="protein sequence ID" value="TFY60373.1"/>
    <property type="molecule type" value="Genomic_DNA"/>
</dbReference>
<evidence type="ECO:0000256" key="1">
    <source>
        <dbReference type="SAM" id="MobiDB-lite"/>
    </source>
</evidence>
<name>A0A4Y9YF91_9APHY</name>
<feature type="compositionally biased region" description="Basic and acidic residues" evidence="1">
    <location>
        <begin position="572"/>
        <end position="585"/>
    </location>
</feature>
<reference evidence="2 3" key="1">
    <citation type="submission" date="2019-01" db="EMBL/GenBank/DDBJ databases">
        <title>Genome sequencing of the rare red list fungi Fomitopsis rosea.</title>
        <authorList>
            <person name="Buettner E."/>
            <person name="Kellner H."/>
        </authorList>
    </citation>
    <scope>NUCLEOTIDE SEQUENCE [LARGE SCALE GENOMIC DNA]</scope>
    <source>
        <strain evidence="2 3">DSM 105464</strain>
    </source>
</reference>
<accession>A0A4Y9YF91</accession>
<sequence>PTPDFPKLPDGFPGRLEYKEDKWVYFSLAYPYGIPAWVITELPGEWVRIPNRPESYPPIFRLNDHPLNPHRGDPTANCYLYIIDNSKLAAAAMTARKPTEWNLPHVAEEHALDIGWLRLRGRDTMLGLAAYLNVSQRAAFWLQALVRASIVAQKDMPVPLVQRYLNSRSRVMGPREKCSREAPVKAANGEWIKGTEFERLVLSKGLKGTKDRKRIYAITQSQQVQNGVLAPNVEAKSFTGGDGEDAEIRRELAKVGSELGVRIIHTVQPELYHRLELHAKLLGYFRPGTMSNVYFGGSQLNVSTPDYLDKLQKGPMDLSDSLGFFGGVHQDEHDSIGAMSVMTVFSKLHAGIHPGLFLFPECYAFMRLPDGFTEDESERSSLLSVLFSGLHWHMGMSPYVSDNTVEIAQDAKAINIPPEMYNPTYDRDHKIYSNYLNYAVDGLNIGDRHTVASFMVRQLYNLVFHLWRQADVGPSLNPDVFFSAFSAYVHETILAHAQAWREWKEHKLRYAAVIPRATYDNCIVDLRKEMGTENSAPVPITHPGRSQQPKKAPVPSKGKKRAHAEVEDGMDSDERPAQRARLDLENGDARKVIGLPRRATRVMAVDGPAVDQPSSSAGPSQHGGGMTLRPRGPNPTVSDREDGQSLLYVPLDALMVPPKLSARTADESESEDEDDEDETQEAPVLSPAAQSSGSASAKSYAVALSLFTAAKFQAANQMLRNVASVLQSEDSAAGSVSRQLLDGLLDAMESKDSAAARSVGFAVLLQRNWSAQTRYERDDSLQHLKRAVLRSEIMMMNYYAWLWLDCVPVNYCSRFLSSSAPSAAANDWLGHLAIADFLPDLPPHSITMPRARFTADRRYTASIDFIQRTLRTWLDFPKNSSYVRSLFIRAIISAFGCSDVLLLDGVWDVYQRAESSLLILDDRRRRLPSTHLDPLFHDLRALPVLSQPTLPDACAFAEFLWLCSSSLPPLSSASSCSTPPAPQLTLQPSSSAAPGLEALHCFVINCYGVLDHLLNVTSIQGPFHPTNIDKPGGIASAFIFHCITFGAEASYHSPTFFATLEDFVALRNAHPSDYICNKNAYGSHAMGHDAS</sequence>
<feature type="non-terminal residue" evidence="2">
    <location>
        <position position="1"/>
    </location>
</feature>
<dbReference type="AlphaFoldDB" id="A0A4Y9YF91"/>
<comment type="caution">
    <text evidence="2">The sequence shown here is derived from an EMBL/GenBank/DDBJ whole genome shotgun (WGS) entry which is preliminary data.</text>
</comment>
<gene>
    <name evidence="2" type="ORF">EVJ58_g5188</name>
</gene>
<feature type="region of interest" description="Disordered" evidence="1">
    <location>
        <begin position="603"/>
        <end position="641"/>
    </location>
</feature>
<feature type="compositionally biased region" description="Acidic residues" evidence="1">
    <location>
        <begin position="667"/>
        <end position="680"/>
    </location>
</feature>
<proteinExistence type="predicted"/>